<dbReference type="eggNOG" id="COG2373">
    <property type="taxonomic scope" value="Bacteria"/>
</dbReference>
<evidence type="ECO:0000259" key="4">
    <source>
        <dbReference type="SMART" id="SM01360"/>
    </source>
</evidence>
<dbReference type="Gene3D" id="2.60.40.1930">
    <property type="match status" value="1"/>
</dbReference>
<dbReference type="Pfam" id="PF00207">
    <property type="entry name" value="A2M"/>
    <property type="match status" value="1"/>
</dbReference>
<protein>
    <submittedName>
        <fullName evidence="5">Conserved domain protein</fullName>
    </submittedName>
</protein>
<evidence type="ECO:0000313" key="6">
    <source>
        <dbReference type="Proteomes" id="UP000000417"/>
    </source>
</evidence>
<gene>
    <name evidence="5" type="ordered locus">STH2830</name>
</gene>
<dbReference type="HOGENOM" id="CLU_242327_0_0_9"/>
<dbReference type="Gene3D" id="2.60.40.3710">
    <property type="match status" value="1"/>
</dbReference>
<dbReference type="EMBL" id="AP006840">
    <property type="protein sequence ID" value="BAD41815.1"/>
    <property type="molecule type" value="Genomic_DNA"/>
</dbReference>
<evidence type="ECO:0000256" key="1">
    <source>
        <dbReference type="ARBA" id="ARBA00022729"/>
    </source>
</evidence>
<dbReference type="KEGG" id="sth:STH2830"/>
<dbReference type="SMART" id="SM01359">
    <property type="entry name" value="A2M_N_2"/>
    <property type="match status" value="1"/>
</dbReference>
<dbReference type="GO" id="GO:0004866">
    <property type="term" value="F:endopeptidase inhibitor activity"/>
    <property type="evidence" value="ECO:0007669"/>
    <property type="project" value="InterPro"/>
</dbReference>
<feature type="domain" description="Alpha-2-macroglobulin" evidence="4">
    <location>
        <begin position="1013"/>
        <end position="1106"/>
    </location>
</feature>
<evidence type="ECO:0000259" key="3">
    <source>
        <dbReference type="SMART" id="SM01359"/>
    </source>
</evidence>
<evidence type="ECO:0000313" key="5">
    <source>
        <dbReference type="EMBL" id="BAD41815.1"/>
    </source>
</evidence>
<reference evidence="5 6" key="1">
    <citation type="journal article" date="2004" name="Nucleic Acids Res.">
        <title>Genome sequence of Symbiobacterium thermophilum, an uncultivable bacterium that depends on microbial commensalism.</title>
        <authorList>
            <person name="Ueda K."/>
            <person name="Yamashita A."/>
            <person name="Ishikawa J."/>
            <person name="Shimada M."/>
            <person name="Watsuji T."/>
            <person name="Morimura K."/>
            <person name="Ikeda H."/>
            <person name="Hattori M."/>
            <person name="Beppu T."/>
        </authorList>
    </citation>
    <scope>NUCLEOTIDE SEQUENCE [LARGE SCALE GENOMIC DNA]</scope>
    <source>
        <strain evidence="6">T / IAM 14863</strain>
    </source>
</reference>
<dbReference type="InterPro" id="IPR001599">
    <property type="entry name" value="Macroglobln_a2"/>
</dbReference>
<dbReference type="SMART" id="SM01360">
    <property type="entry name" value="A2M"/>
    <property type="match status" value="1"/>
</dbReference>
<accession>Q67KI3</accession>
<feature type="domain" description="Alpha-2-macroglobulin bait region" evidence="3">
    <location>
        <begin position="818"/>
        <end position="961"/>
    </location>
</feature>
<keyword evidence="1" id="KW-0732">Signal</keyword>
<evidence type="ECO:0000256" key="2">
    <source>
        <dbReference type="SAM" id="MobiDB-lite"/>
    </source>
</evidence>
<sequence length="1625" mass="178327">MPPMRILQTVFSLSVALVLILTVLAALGPAPAPSSARLPVQAEAAEVTLEPAAFDPAGLDPSGELVLTSRRPLTLAAVEAALAVEPAVSVRIQQADSEGTRFTIAPAAALEPNRVYRFRLAREAGLDRDYQWSFQTRAEFRLLGTLPAHQSTGVPVETGIEFTFSHDDYEDPSAYFSISPPVNGRWERHKKTAVFVPRDPLQPGTIYTVTLKEGLGRIRGEGKLGEYTFAFETAPAGSGSPVRWFHLADEAAEFPTDTAPYFRMWDAGGAREYAIAVYRYPDAAAYVAALQEILGLPAWSSAARDRYHESTEGLEAVATFSAKPMELEYDRYLVLPEPLPAGYYLAEVQRDGQVRQVHFQVTDLSYYLAESTTGVLAWLNDLETGRPAAGAVLHRPDGSTAATADQNGVALLEPEAAVAGGSADSSGDGEPPHGFWIARSGTKEAVLHTGRSYGYWSAPESRSELYWRYLYLDRAIYKPTDTVHLWGILHPREPEARPVDRVRVEVTRGWYWGAGSERVVLASADLPVERSSFIGGLTLPNLTPGTYQMGLWVGDELFASRWFEVATYAKPVYQIDVTPDREALFAGETVTFRVRATFFEGTPVPDMQLNYRIGGDTGSVITDANGEAVIVYTPPKQPESWGWWESWLTLYVSGGEPEIGEVTAERTVRLFSRDVMQRAETMVVGDQVTVTVQINRVVLDQLLAGTGTDATGPAVAGQPVTFTLFERNWIPVEEGEYYDFIEKVVRKRYRYQQQTREIIKETAETDGDGRAIFRFTLDPEKQYEIQYGVQDSRGLWLVSSAWVSGQWYGYDPDWGWPQLVPEDEGRYRVAVGEPVAYVLRKGQRRLDDRPGGFLFFTARRGIREYVVQDSAAFTAALQVEDLPNTTLYGVAFDGRRYLSAMHSIAVDPEEMRLDVTVTPDREAYRPGDEVRVQVTVRDRTGRPAAGAVVNLNLVDEALFAVREQDVDILGDLYGSWVSSGVLRTRSSHEPPPTSGGAEKGGEGGGVRRDFRDAALFTRVVTDASGEAVVSFRVPDNLTSWRLTYQAVRPETMEAVSGAIGIPVRLPFFADLVMGEVYLVGERPVFQVRAYGEALAPDAGVQFAVEVDGPGGYRHRLRLSGRPFDMVSVPLAPLAAEGTYTVRVTAASGGLADALERTFAVRGTHLVQNRVDFAVVQPGARFSGATDGLTYVTFLDWERGRYLEVLHRTRWLSGSRFEKRLARAEAAELLQAHFGWEDAWPEPELDALRYQTTEGSIAILPYSDGDLKLSALAADLAPDRFDRTALALYFERILEDEGESRERKAMALYGLAGLGEPVLLAAHELLAQPDLSPAEELCGMLAAAALGDLETVRPRYRALVAAHGDQIGQDLRLTAGAGRDEQLEATALAAALAARLGEPEATSMLGYLLDNPPRESLINLELVLAARSGLEGLRGAPVGLAYRLNGQLVEKILQPGERVSLALRPEELASLRVTSVEGSVAAVVTYAAPGRPAVTMAGGNVVRSYSPAPEAWKPGDIVTVTLTYGLPADAPEGAYELTDTLPSGLRYLERPWSWGERINWSNYTTRATLVDGQRVTFWAGKKGQPIQYYARVVTAGEYRIEEAVLQDQKNGLVYGMAPAGTVRIGW</sequence>
<dbReference type="Pfam" id="PF07703">
    <property type="entry name" value="A2M_BRD"/>
    <property type="match status" value="1"/>
</dbReference>
<organism evidence="5 6">
    <name type="scientific">Symbiobacterium thermophilum (strain DSM 24528 / JCM 14929 / IAM 14863 / T)</name>
    <dbReference type="NCBI Taxonomy" id="292459"/>
    <lineage>
        <taxon>Bacteria</taxon>
        <taxon>Bacillati</taxon>
        <taxon>Bacillota</taxon>
        <taxon>Clostridia</taxon>
        <taxon>Eubacteriales</taxon>
        <taxon>Symbiobacteriaceae</taxon>
        <taxon>Symbiobacterium</taxon>
    </lineage>
</organism>
<dbReference type="STRING" id="292459.STH2830"/>
<dbReference type="Pfam" id="PF13205">
    <property type="entry name" value="Big_5"/>
    <property type="match status" value="1"/>
</dbReference>
<dbReference type="InterPro" id="IPR011625">
    <property type="entry name" value="A2M_N_BRD"/>
</dbReference>
<dbReference type="InterPro" id="IPR032812">
    <property type="entry name" value="SbsA_Ig"/>
</dbReference>
<dbReference type="Proteomes" id="UP000000417">
    <property type="component" value="Chromosome"/>
</dbReference>
<proteinExistence type="predicted"/>
<feature type="region of interest" description="Disordered" evidence="2">
    <location>
        <begin position="983"/>
        <end position="1006"/>
    </location>
</feature>
<name>Q67KI3_SYMTH</name>
<keyword evidence="6" id="KW-1185">Reference proteome</keyword>